<evidence type="ECO:0008006" key="4">
    <source>
        <dbReference type="Google" id="ProtNLM"/>
    </source>
</evidence>
<organism evidence="2 3">
    <name type="scientific">Klebsormidium nitens</name>
    <name type="common">Green alga</name>
    <name type="synonym">Ulothrix nitens</name>
    <dbReference type="NCBI Taxonomy" id="105231"/>
    <lineage>
        <taxon>Eukaryota</taxon>
        <taxon>Viridiplantae</taxon>
        <taxon>Streptophyta</taxon>
        <taxon>Klebsormidiophyceae</taxon>
        <taxon>Klebsormidiales</taxon>
        <taxon>Klebsormidiaceae</taxon>
        <taxon>Klebsormidium</taxon>
    </lineage>
</organism>
<dbReference type="EMBL" id="DF237945">
    <property type="protein sequence ID" value="GAQ92371.1"/>
    <property type="molecule type" value="Genomic_DNA"/>
</dbReference>
<dbReference type="AlphaFoldDB" id="A0A1Y1ISU4"/>
<dbReference type="GO" id="GO:0016787">
    <property type="term" value="F:hydrolase activity"/>
    <property type="evidence" value="ECO:0007669"/>
    <property type="project" value="UniProtKB-KW"/>
</dbReference>
<evidence type="ECO:0000313" key="2">
    <source>
        <dbReference type="EMBL" id="GAQ92371.1"/>
    </source>
</evidence>
<feature type="non-terminal residue" evidence="2">
    <location>
        <position position="1"/>
    </location>
</feature>
<proteinExistence type="predicted"/>
<protein>
    <recommendedName>
        <fullName evidence="4">SF3 helicase domain-containing protein</fullName>
    </recommendedName>
</protein>
<dbReference type="PANTHER" id="PTHR35372">
    <property type="entry name" value="ATP BINDING PROTEIN-RELATED"/>
    <property type="match status" value="1"/>
</dbReference>
<dbReference type="PANTHER" id="PTHR35372:SF2">
    <property type="entry name" value="SF3 HELICASE DOMAIN-CONTAINING PROTEIN"/>
    <property type="match status" value="1"/>
</dbReference>
<sequence>REEIFVLLLGPGGNGKGVLKETPQAATGDYYGTMSKDAIVKAPGQHAPSKNAPTNYIFELMGVRLAVTDETAKEERVDLGLVLAMTGGGSTKARGMRMNNVEFVITHTPFVQTNYPPVMLATEIKDNVLRRLRTVLVLLPKAVRDATDEYVREADKLQLFLDQHCERGEGLSTLQIEFATLYREFASERLSNEELARRMDKKGFRRLKNNESPRQFFYPGIKCSYTI</sequence>
<accession>A0A1Y1ISU4</accession>
<keyword evidence="1" id="KW-0378">Hydrolase</keyword>
<evidence type="ECO:0000313" key="3">
    <source>
        <dbReference type="Proteomes" id="UP000054558"/>
    </source>
</evidence>
<reference evidence="2 3" key="1">
    <citation type="journal article" date="2014" name="Nat. Commun.">
        <title>Klebsormidium flaccidum genome reveals primary factors for plant terrestrial adaptation.</title>
        <authorList>
            <person name="Hori K."/>
            <person name="Maruyama F."/>
            <person name="Fujisawa T."/>
            <person name="Togashi T."/>
            <person name="Yamamoto N."/>
            <person name="Seo M."/>
            <person name="Sato S."/>
            <person name="Yamada T."/>
            <person name="Mori H."/>
            <person name="Tajima N."/>
            <person name="Moriyama T."/>
            <person name="Ikeuchi M."/>
            <person name="Watanabe M."/>
            <person name="Wada H."/>
            <person name="Kobayashi K."/>
            <person name="Saito M."/>
            <person name="Masuda T."/>
            <person name="Sasaki-Sekimoto Y."/>
            <person name="Mashiguchi K."/>
            <person name="Awai K."/>
            <person name="Shimojima M."/>
            <person name="Masuda S."/>
            <person name="Iwai M."/>
            <person name="Nobusawa T."/>
            <person name="Narise T."/>
            <person name="Kondo S."/>
            <person name="Saito H."/>
            <person name="Sato R."/>
            <person name="Murakawa M."/>
            <person name="Ihara Y."/>
            <person name="Oshima-Yamada Y."/>
            <person name="Ohtaka K."/>
            <person name="Satoh M."/>
            <person name="Sonobe K."/>
            <person name="Ishii M."/>
            <person name="Ohtani R."/>
            <person name="Kanamori-Sato M."/>
            <person name="Honoki R."/>
            <person name="Miyazaki D."/>
            <person name="Mochizuki H."/>
            <person name="Umetsu J."/>
            <person name="Higashi K."/>
            <person name="Shibata D."/>
            <person name="Kamiya Y."/>
            <person name="Sato N."/>
            <person name="Nakamura Y."/>
            <person name="Tabata S."/>
            <person name="Ida S."/>
            <person name="Kurokawa K."/>
            <person name="Ohta H."/>
        </authorList>
    </citation>
    <scope>NUCLEOTIDE SEQUENCE [LARGE SCALE GENOMIC DNA]</scope>
    <source>
        <strain evidence="2 3">NIES-2285</strain>
    </source>
</reference>
<evidence type="ECO:0000256" key="1">
    <source>
        <dbReference type="ARBA" id="ARBA00022801"/>
    </source>
</evidence>
<dbReference type="InterPro" id="IPR051620">
    <property type="entry name" value="ORF904-like_C"/>
</dbReference>
<keyword evidence="3" id="KW-1185">Reference proteome</keyword>
<name>A0A1Y1ISU4_KLENI</name>
<gene>
    <name evidence="2" type="ORF">KFL_009960010</name>
</gene>
<dbReference type="Proteomes" id="UP000054558">
    <property type="component" value="Unassembled WGS sequence"/>
</dbReference>